<dbReference type="PRINTS" id="PR00705">
    <property type="entry name" value="PAPAIN"/>
</dbReference>
<dbReference type="PANTHER" id="PTHR12411">
    <property type="entry name" value="CYSTEINE PROTEASE FAMILY C1-RELATED"/>
    <property type="match status" value="1"/>
</dbReference>
<dbReference type="InterPro" id="IPR000668">
    <property type="entry name" value="Peptidase_C1A_C"/>
</dbReference>
<dbReference type="PROSITE" id="PS00640">
    <property type="entry name" value="THIOL_PROTEASE_ASN"/>
    <property type="match status" value="1"/>
</dbReference>
<evidence type="ECO:0000256" key="4">
    <source>
        <dbReference type="ARBA" id="ARBA00022807"/>
    </source>
</evidence>
<reference evidence="10" key="1">
    <citation type="journal article" date="2023" name="Insect Mol. Biol.">
        <title>Genome sequencing provides insights into the evolution of gene families encoding plant cell wall-degrading enzymes in longhorned beetles.</title>
        <authorList>
            <person name="Shin N.R."/>
            <person name="Okamura Y."/>
            <person name="Kirsch R."/>
            <person name="Pauchet Y."/>
        </authorList>
    </citation>
    <scope>NUCLEOTIDE SEQUENCE</scope>
    <source>
        <strain evidence="10">AMC_N1</strain>
    </source>
</reference>
<gene>
    <name evidence="10" type="ORF">NQ318_004761</name>
</gene>
<evidence type="ECO:0000256" key="7">
    <source>
        <dbReference type="SAM" id="SignalP"/>
    </source>
</evidence>
<dbReference type="InterPro" id="IPR000169">
    <property type="entry name" value="Pept_cys_AS"/>
</dbReference>
<dbReference type="AlphaFoldDB" id="A0AAV8XXX2"/>
<dbReference type="Gene3D" id="3.90.70.10">
    <property type="entry name" value="Cysteine proteinases"/>
    <property type="match status" value="1"/>
</dbReference>
<evidence type="ECO:0000256" key="6">
    <source>
        <dbReference type="ARBA" id="ARBA00023157"/>
    </source>
</evidence>
<name>A0AAV8XXX2_9CUCU</name>
<evidence type="ECO:0000259" key="9">
    <source>
        <dbReference type="SMART" id="SM00848"/>
    </source>
</evidence>
<evidence type="ECO:0008006" key="12">
    <source>
        <dbReference type="Google" id="ProtNLM"/>
    </source>
</evidence>
<feature type="domain" description="Cathepsin propeptide inhibitor" evidence="9">
    <location>
        <begin position="23"/>
        <end position="83"/>
    </location>
</feature>
<feature type="chain" id="PRO_5043709555" description="Cathepsin L" evidence="7">
    <location>
        <begin position="17"/>
        <end position="322"/>
    </location>
</feature>
<keyword evidence="3" id="KW-0378">Hydrolase</keyword>
<evidence type="ECO:0000313" key="10">
    <source>
        <dbReference type="EMBL" id="KAJ8943320.1"/>
    </source>
</evidence>
<dbReference type="EMBL" id="JAPWTK010000293">
    <property type="protein sequence ID" value="KAJ8943320.1"/>
    <property type="molecule type" value="Genomic_DNA"/>
</dbReference>
<evidence type="ECO:0000313" key="11">
    <source>
        <dbReference type="Proteomes" id="UP001162162"/>
    </source>
</evidence>
<dbReference type="FunFam" id="3.90.70.10:FF:000006">
    <property type="entry name" value="Cathepsin S"/>
    <property type="match status" value="1"/>
</dbReference>
<dbReference type="InterPro" id="IPR025660">
    <property type="entry name" value="Pept_his_AS"/>
</dbReference>
<dbReference type="SUPFAM" id="SSF54001">
    <property type="entry name" value="Cysteine proteinases"/>
    <property type="match status" value="1"/>
</dbReference>
<evidence type="ECO:0000256" key="2">
    <source>
        <dbReference type="ARBA" id="ARBA00022670"/>
    </source>
</evidence>
<sequence>MKYIVVFATVVLAINAASISDQWLEFKKTYGREYKSLKEEELRFAIFQDNVKKIEEHNEKYAKGESTYYMGINQFADITTEEYRQRLTYGKSVKPEKKRGILYQVSNLTLPSEVNWVAQGAVMEVKNQDNCGSCWAFSTTGSLEGQYIIQTGNRISLSEQNLVDCTTDYGNTGCGGGLMDYAFEYVRDNGIETTSDYPYTGSDGYCEFTASKSVLTISGWYDLPSSEYALQDAVANVGPVAAAMNAQLQSFSYYEGGIYWDSDCSSQIDHGVLVVGYGTENGQDYWLIKNSWGTSWGEGGYMRMARNVGMCGIDVENSYPYL</sequence>
<keyword evidence="2" id="KW-0645">Protease</keyword>
<dbReference type="Pfam" id="PF00112">
    <property type="entry name" value="Peptidase_C1"/>
    <property type="match status" value="1"/>
</dbReference>
<dbReference type="SMART" id="SM00848">
    <property type="entry name" value="Inhibitor_I29"/>
    <property type="match status" value="1"/>
</dbReference>
<protein>
    <recommendedName>
        <fullName evidence="12">Cathepsin L</fullName>
    </recommendedName>
</protein>
<dbReference type="GO" id="GO:0006508">
    <property type="term" value="P:proteolysis"/>
    <property type="evidence" value="ECO:0007669"/>
    <property type="project" value="UniProtKB-KW"/>
</dbReference>
<dbReference type="InterPro" id="IPR013201">
    <property type="entry name" value="Prot_inhib_I29"/>
</dbReference>
<keyword evidence="4" id="KW-0788">Thiol protease</keyword>
<dbReference type="SMART" id="SM00645">
    <property type="entry name" value="Pept_C1"/>
    <property type="match status" value="1"/>
</dbReference>
<evidence type="ECO:0000256" key="1">
    <source>
        <dbReference type="ARBA" id="ARBA00008455"/>
    </source>
</evidence>
<dbReference type="GO" id="GO:0008234">
    <property type="term" value="F:cysteine-type peptidase activity"/>
    <property type="evidence" value="ECO:0007669"/>
    <property type="project" value="UniProtKB-KW"/>
</dbReference>
<evidence type="ECO:0000256" key="5">
    <source>
        <dbReference type="ARBA" id="ARBA00023145"/>
    </source>
</evidence>
<dbReference type="Pfam" id="PF08246">
    <property type="entry name" value="Inhibitor_I29"/>
    <property type="match status" value="1"/>
</dbReference>
<keyword evidence="11" id="KW-1185">Reference proteome</keyword>
<comment type="caution">
    <text evidence="10">The sequence shown here is derived from an EMBL/GenBank/DDBJ whole genome shotgun (WGS) entry which is preliminary data.</text>
</comment>
<keyword evidence="7" id="KW-0732">Signal</keyword>
<dbReference type="CDD" id="cd02248">
    <property type="entry name" value="Peptidase_C1A"/>
    <property type="match status" value="1"/>
</dbReference>
<proteinExistence type="inferred from homology"/>
<dbReference type="PROSITE" id="PS00139">
    <property type="entry name" value="THIOL_PROTEASE_CYS"/>
    <property type="match status" value="1"/>
</dbReference>
<dbReference type="Proteomes" id="UP001162162">
    <property type="component" value="Unassembled WGS sequence"/>
</dbReference>
<dbReference type="PROSITE" id="PS00639">
    <property type="entry name" value="THIOL_PROTEASE_HIS"/>
    <property type="match status" value="1"/>
</dbReference>
<accession>A0AAV8XXX2</accession>
<dbReference type="InterPro" id="IPR038765">
    <property type="entry name" value="Papain-like_cys_pep_sf"/>
</dbReference>
<dbReference type="InterPro" id="IPR025661">
    <property type="entry name" value="Pept_asp_AS"/>
</dbReference>
<dbReference type="InterPro" id="IPR039417">
    <property type="entry name" value="Peptidase_C1A_papain-like"/>
</dbReference>
<evidence type="ECO:0000256" key="3">
    <source>
        <dbReference type="ARBA" id="ARBA00022801"/>
    </source>
</evidence>
<keyword evidence="6" id="KW-1015">Disulfide bond</keyword>
<keyword evidence="5" id="KW-0865">Zymogen</keyword>
<dbReference type="InterPro" id="IPR013128">
    <property type="entry name" value="Peptidase_C1A"/>
</dbReference>
<comment type="similarity">
    <text evidence="1">Belongs to the peptidase C1 family.</text>
</comment>
<feature type="signal peptide" evidence="7">
    <location>
        <begin position="1"/>
        <end position="16"/>
    </location>
</feature>
<feature type="domain" description="Peptidase C1A papain C-terminal" evidence="8">
    <location>
        <begin position="110"/>
        <end position="321"/>
    </location>
</feature>
<evidence type="ECO:0000259" key="8">
    <source>
        <dbReference type="SMART" id="SM00645"/>
    </source>
</evidence>
<organism evidence="10 11">
    <name type="scientific">Aromia moschata</name>
    <dbReference type="NCBI Taxonomy" id="1265417"/>
    <lineage>
        <taxon>Eukaryota</taxon>
        <taxon>Metazoa</taxon>
        <taxon>Ecdysozoa</taxon>
        <taxon>Arthropoda</taxon>
        <taxon>Hexapoda</taxon>
        <taxon>Insecta</taxon>
        <taxon>Pterygota</taxon>
        <taxon>Neoptera</taxon>
        <taxon>Endopterygota</taxon>
        <taxon>Coleoptera</taxon>
        <taxon>Polyphaga</taxon>
        <taxon>Cucujiformia</taxon>
        <taxon>Chrysomeloidea</taxon>
        <taxon>Cerambycidae</taxon>
        <taxon>Cerambycinae</taxon>
        <taxon>Callichromatini</taxon>
        <taxon>Aromia</taxon>
    </lineage>
</organism>